<organism evidence="1 2">
    <name type="scientific">Algoriphagus aestuariicola</name>
    <dbReference type="NCBI Taxonomy" id="1852016"/>
    <lineage>
        <taxon>Bacteria</taxon>
        <taxon>Pseudomonadati</taxon>
        <taxon>Bacteroidota</taxon>
        <taxon>Cytophagia</taxon>
        <taxon>Cytophagales</taxon>
        <taxon>Cyclobacteriaceae</taxon>
        <taxon>Algoriphagus</taxon>
    </lineage>
</organism>
<sequence length="395" mass="45265">MKYAIPTLSLLVFGLFSCSSSKEWYKGNLHTHSYWSDGDNYPEMIMDWYKTQGYDFAVLSDHNILQTGEKWKLLPKAPMHEIAFENYLEKYGKDWVESRTDSAGRIEVRLKTLEEYRPLFEEKGKFLIIRSEEVSARFEQKPLHMNVTNIQEYIEPATGNSVTEVLQKNLDLVKKQREDTGHPMFLHINHPNFVWAITPEDIMALTGERFFEVYNGHPEVHNYGDSLRPSMEALWDRVQVAYLQAGKPLLYGLAVDDAHNYHIFGEKQSNPGRGWVEVRAKSLSPEDLIESMETGDFYASTGVMLEELDFDGDRLSLSVKAEEGISYTIRFFGTKKSNPEAAGILLEEEAGTKASYALTADDLYVRAKVTSTKSKENPYRPGDMEEAWIQPVVKK</sequence>
<dbReference type="PANTHER" id="PTHR42924:SF11">
    <property type="entry name" value="POLYMERASE_HISTIDINOL PHOSPHATASE N-TERMINAL DOMAIN-CONTAINING PROTEIN"/>
    <property type="match status" value="1"/>
</dbReference>
<evidence type="ECO:0000313" key="1">
    <source>
        <dbReference type="EMBL" id="MBN7801235.1"/>
    </source>
</evidence>
<gene>
    <name evidence="1" type="ORF">J0A67_10200</name>
</gene>
<reference evidence="1 2" key="1">
    <citation type="submission" date="2021-03" db="EMBL/GenBank/DDBJ databases">
        <title>novel species isolated from a fishpond in China.</title>
        <authorList>
            <person name="Lu H."/>
            <person name="Cai Z."/>
        </authorList>
    </citation>
    <scope>NUCLEOTIDE SEQUENCE [LARGE SCALE GENOMIC DNA]</scope>
    <source>
        <strain evidence="1 2">JCM 31546</strain>
    </source>
</reference>
<dbReference type="InterPro" id="IPR052018">
    <property type="entry name" value="PHP_domain"/>
</dbReference>
<dbReference type="RefSeq" id="WP_206569206.1">
    <property type="nucleotide sequence ID" value="NZ_JAFKCW010000002.1"/>
</dbReference>
<dbReference type="InterPro" id="IPR016195">
    <property type="entry name" value="Pol/histidinol_Pase-like"/>
</dbReference>
<protein>
    <submittedName>
        <fullName evidence="1">Histidinol-phosphatase</fullName>
    </submittedName>
</protein>
<dbReference type="SUPFAM" id="SSF89550">
    <property type="entry name" value="PHP domain-like"/>
    <property type="match status" value="1"/>
</dbReference>
<dbReference type="PANTHER" id="PTHR42924">
    <property type="entry name" value="EXONUCLEASE"/>
    <property type="match status" value="1"/>
</dbReference>
<name>A0ABS3BPL4_9BACT</name>
<dbReference type="EMBL" id="JAFKCW010000002">
    <property type="protein sequence ID" value="MBN7801235.1"/>
    <property type="molecule type" value="Genomic_DNA"/>
</dbReference>
<dbReference type="Gene3D" id="3.20.20.140">
    <property type="entry name" value="Metal-dependent hydrolases"/>
    <property type="match status" value="1"/>
</dbReference>
<proteinExistence type="predicted"/>
<keyword evidence="2" id="KW-1185">Reference proteome</keyword>
<accession>A0ABS3BPL4</accession>
<dbReference type="Proteomes" id="UP000664698">
    <property type="component" value="Unassembled WGS sequence"/>
</dbReference>
<evidence type="ECO:0000313" key="2">
    <source>
        <dbReference type="Proteomes" id="UP000664698"/>
    </source>
</evidence>
<comment type="caution">
    <text evidence="1">The sequence shown here is derived from an EMBL/GenBank/DDBJ whole genome shotgun (WGS) entry which is preliminary data.</text>
</comment>
<dbReference type="PROSITE" id="PS51257">
    <property type="entry name" value="PROKAR_LIPOPROTEIN"/>
    <property type="match status" value="1"/>
</dbReference>